<keyword evidence="4" id="KW-1185">Reference proteome</keyword>
<dbReference type="SUPFAM" id="SSF117281">
    <property type="entry name" value="Kelch motif"/>
    <property type="match status" value="1"/>
</dbReference>
<proteinExistence type="predicted"/>
<dbReference type="Proteomes" id="UP000566071">
    <property type="component" value="Unassembled WGS sequence"/>
</dbReference>
<evidence type="ECO:0000256" key="1">
    <source>
        <dbReference type="SAM" id="SignalP"/>
    </source>
</evidence>
<evidence type="ECO:0000313" key="4">
    <source>
        <dbReference type="Proteomes" id="UP000566071"/>
    </source>
</evidence>
<feature type="signal peptide" evidence="1">
    <location>
        <begin position="1"/>
        <end position="25"/>
    </location>
</feature>
<reference evidence="3 4" key="1">
    <citation type="submission" date="2020-05" db="EMBL/GenBank/DDBJ databases">
        <authorList>
            <person name="Khan S.A."/>
            <person name="Jeon C.O."/>
            <person name="Chun B.H."/>
        </authorList>
    </citation>
    <scope>NUCLEOTIDE SEQUENCE [LARGE SCALE GENOMIC DNA]</scope>
    <source>
        <strain evidence="3 4">S1162</strain>
    </source>
</reference>
<sequence>MNGLLRTTTSLLLFIGLTASTFTYAQNTGAAKKGHTYIWTKILDSADWKKSYNFQMFTQHDTAWVFHQDGNWYSTDGRRWVKSSLPNAIYNLAFLDYVQFNNSMYGLGHFEGNADRFTYTPMIYRTNNFKSWTVIARTGNLPARFFYHPFVFNNKLWIIGGANQNTEYADIWNSADGIVWVKQKDNLPFGKRSPAVVNFKGKLYLLNNDVWTSTDGLNWTLLTNEILKGEQLFGYAAVVFDNKIWLLGCNRNGLFSSRVLVSTDGKTGQSKLHPGHLEAE</sequence>
<gene>
    <name evidence="3" type="ORF">HK413_12445</name>
</gene>
<dbReference type="InterPro" id="IPR015915">
    <property type="entry name" value="Kelch-typ_b-propeller"/>
</dbReference>
<dbReference type="InterPro" id="IPR058667">
    <property type="entry name" value="DUF6242_C"/>
</dbReference>
<evidence type="ECO:0000259" key="2">
    <source>
        <dbReference type="Pfam" id="PF25852"/>
    </source>
</evidence>
<organism evidence="3 4">
    <name type="scientific">Mucilaginibacter humi</name>
    <dbReference type="NCBI Taxonomy" id="2732510"/>
    <lineage>
        <taxon>Bacteria</taxon>
        <taxon>Pseudomonadati</taxon>
        <taxon>Bacteroidota</taxon>
        <taxon>Sphingobacteriia</taxon>
        <taxon>Sphingobacteriales</taxon>
        <taxon>Sphingobacteriaceae</taxon>
        <taxon>Mucilaginibacter</taxon>
    </lineage>
</organism>
<name>A0ABX1W6J5_9SPHI</name>
<evidence type="ECO:0000313" key="3">
    <source>
        <dbReference type="EMBL" id="NNU34670.1"/>
    </source>
</evidence>
<dbReference type="Gene3D" id="2.120.10.80">
    <property type="entry name" value="Kelch-type beta propeller"/>
    <property type="match status" value="1"/>
</dbReference>
<keyword evidence="1" id="KW-0732">Signal</keyword>
<dbReference type="EMBL" id="JABFCR010000062">
    <property type="protein sequence ID" value="NNU34670.1"/>
    <property type="molecule type" value="Genomic_DNA"/>
</dbReference>
<feature type="domain" description="DUF6242" evidence="2">
    <location>
        <begin position="150"/>
        <end position="257"/>
    </location>
</feature>
<accession>A0ABX1W6J5</accession>
<protein>
    <recommendedName>
        <fullName evidence="2">DUF6242 domain-containing protein</fullName>
    </recommendedName>
</protein>
<feature type="chain" id="PRO_5046364603" description="DUF6242 domain-containing protein" evidence="1">
    <location>
        <begin position="26"/>
        <end position="280"/>
    </location>
</feature>
<dbReference type="Pfam" id="PF25852">
    <property type="entry name" value="DUF6242_C"/>
    <property type="match status" value="1"/>
</dbReference>
<comment type="caution">
    <text evidence="3">The sequence shown here is derived from an EMBL/GenBank/DDBJ whole genome shotgun (WGS) entry which is preliminary data.</text>
</comment>